<evidence type="ECO:0000313" key="3">
    <source>
        <dbReference type="Proteomes" id="UP000019489"/>
    </source>
</evidence>
<feature type="transmembrane region" description="Helical" evidence="1">
    <location>
        <begin position="157"/>
        <end position="177"/>
    </location>
</feature>
<feature type="transmembrane region" description="Helical" evidence="1">
    <location>
        <begin position="32"/>
        <end position="57"/>
    </location>
</feature>
<reference evidence="2 3" key="1">
    <citation type="submission" date="2013-08" db="EMBL/GenBank/DDBJ databases">
        <title>Intrasporangium oryzae NRRL B-24470.</title>
        <authorList>
            <person name="Liu H."/>
            <person name="Wang G."/>
        </authorList>
    </citation>
    <scope>NUCLEOTIDE SEQUENCE [LARGE SCALE GENOMIC DNA]</scope>
    <source>
        <strain evidence="2 3">NRRL B-24470</strain>
    </source>
</reference>
<dbReference type="AlphaFoldDB" id="W9G8B8"/>
<comment type="caution">
    <text evidence="2">The sequence shown here is derived from an EMBL/GenBank/DDBJ whole genome shotgun (WGS) entry which is preliminary data.</text>
</comment>
<evidence type="ECO:0000256" key="1">
    <source>
        <dbReference type="SAM" id="Phobius"/>
    </source>
</evidence>
<protein>
    <submittedName>
        <fullName evidence="2">Uncharacterized protein</fullName>
    </submittedName>
</protein>
<dbReference type="STRING" id="1386089.N865_11970"/>
<feature type="transmembrane region" description="Helical" evidence="1">
    <location>
        <begin position="197"/>
        <end position="220"/>
    </location>
</feature>
<sequence>MSSAHRNDGASNEHVDQHLDEPFDEVAPQRHVVARILTMLAALAWGVGFFGIVDLLVVPLQDERFHEHYLLETGWGLLFTVLVVLPLMLWVVRPRWRVFPQQVVAVAGAILLTGAMASAAGQMLVAAILLVTVAPALWAARSARPGWGLSVRGADPWLVGLVALATVTAATYAAHMISAARSGILDDETWGLMHLPMQAAFGLALAGSAGTAVLAGAAGAPGWRTASLPPAAASVWFGVVCFVYPDLVGSVGRGGGLAVIAWGLAFAGAALRARRGRGGAAAPQDQPPLTTSR</sequence>
<gene>
    <name evidence="2" type="ORF">N865_11970</name>
</gene>
<name>W9G8B8_9MICO</name>
<dbReference type="OrthoDB" id="4938257at2"/>
<proteinExistence type="predicted"/>
<dbReference type="eggNOG" id="ENOG503213K">
    <property type="taxonomic scope" value="Bacteria"/>
</dbReference>
<keyword evidence="1" id="KW-1133">Transmembrane helix</keyword>
<dbReference type="Proteomes" id="UP000019489">
    <property type="component" value="Unassembled WGS sequence"/>
</dbReference>
<dbReference type="EMBL" id="AWSA01000029">
    <property type="protein sequence ID" value="EWT01048.1"/>
    <property type="molecule type" value="Genomic_DNA"/>
</dbReference>
<evidence type="ECO:0000313" key="2">
    <source>
        <dbReference type="EMBL" id="EWT01048.1"/>
    </source>
</evidence>
<keyword evidence="1" id="KW-0472">Membrane</keyword>
<feature type="transmembrane region" description="Helical" evidence="1">
    <location>
        <begin position="104"/>
        <end position="137"/>
    </location>
</feature>
<feature type="transmembrane region" description="Helical" evidence="1">
    <location>
        <begin position="251"/>
        <end position="271"/>
    </location>
</feature>
<keyword evidence="1" id="KW-0812">Transmembrane</keyword>
<organism evidence="2 3">
    <name type="scientific">Intrasporangium oryzae NRRL B-24470</name>
    <dbReference type="NCBI Taxonomy" id="1386089"/>
    <lineage>
        <taxon>Bacteria</taxon>
        <taxon>Bacillati</taxon>
        <taxon>Actinomycetota</taxon>
        <taxon>Actinomycetes</taxon>
        <taxon>Micrococcales</taxon>
        <taxon>Intrasporangiaceae</taxon>
        <taxon>Intrasporangium</taxon>
    </lineage>
</organism>
<dbReference type="RefSeq" id="WP_034806971.1">
    <property type="nucleotide sequence ID" value="NZ_AWSA01000029.1"/>
</dbReference>
<feature type="transmembrane region" description="Helical" evidence="1">
    <location>
        <begin position="69"/>
        <end position="92"/>
    </location>
</feature>
<keyword evidence="3" id="KW-1185">Reference proteome</keyword>
<accession>W9G8B8</accession>